<evidence type="ECO:0000313" key="2">
    <source>
        <dbReference type="EMBL" id="GIE12761.1"/>
    </source>
</evidence>
<keyword evidence="3" id="KW-1185">Reference proteome</keyword>
<organism evidence="2 3">
    <name type="scientific">Paractinoplanes ferrugineus</name>
    <dbReference type="NCBI Taxonomy" id="113564"/>
    <lineage>
        <taxon>Bacteria</taxon>
        <taxon>Bacillati</taxon>
        <taxon>Actinomycetota</taxon>
        <taxon>Actinomycetes</taxon>
        <taxon>Micromonosporales</taxon>
        <taxon>Micromonosporaceae</taxon>
        <taxon>Paractinoplanes</taxon>
    </lineage>
</organism>
<comment type="caution">
    <text evidence="2">The sequence shown here is derived from an EMBL/GenBank/DDBJ whole genome shotgun (WGS) entry which is preliminary data.</text>
</comment>
<sequence>MIGAGYDDAGIGVHRDDVGLDDEELTAGVGPDARRAGFQSQRTSGNPSGPPPAAPSPRMPSRRGGRRVRFTGGRLRHHDAALPTVRWSLPAPLGIRGVIADLLSPDPSAPTAVDERGRSAQLFVVGARVRSGDTERRLTGAGRDVYAISGPLAVEAVDRILTGRTRARAGSCPPVRSSTPRTSSPPCPRT</sequence>
<feature type="compositionally biased region" description="Pro residues" evidence="1">
    <location>
        <begin position="48"/>
        <end position="58"/>
    </location>
</feature>
<dbReference type="AlphaFoldDB" id="A0A919J111"/>
<feature type="compositionally biased region" description="Low complexity" evidence="1">
    <location>
        <begin position="171"/>
        <end position="182"/>
    </location>
</feature>
<evidence type="ECO:0000313" key="3">
    <source>
        <dbReference type="Proteomes" id="UP000598174"/>
    </source>
</evidence>
<feature type="region of interest" description="Disordered" evidence="1">
    <location>
        <begin position="164"/>
        <end position="190"/>
    </location>
</feature>
<dbReference type="EMBL" id="BOMM01000041">
    <property type="protein sequence ID" value="GIE12761.1"/>
    <property type="molecule type" value="Genomic_DNA"/>
</dbReference>
<feature type="region of interest" description="Disordered" evidence="1">
    <location>
        <begin position="1"/>
        <end position="66"/>
    </location>
</feature>
<evidence type="ECO:0000256" key="1">
    <source>
        <dbReference type="SAM" id="MobiDB-lite"/>
    </source>
</evidence>
<gene>
    <name evidence="2" type="ORF">Afe05nite_46010</name>
</gene>
<reference evidence="2" key="1">
    <citation type="submission" date="2021-01" db="EMBL/GenBank/DDBJ databases">
        <title>Whole genome shotgun sequence of Actinoplanes ferrugineus NBRC 15555.</title>
        <authorList>
            <person name="Komaki H."/>
            <person name="Tamura T."/>
        </authorList>
    </citation>
    <scope>NUCLEOTIDE SEQUENCE</scope>
    <source>
        <strain evidence="2">NBRC 15555</strain>
    </source>
</reference>
<name>A0A919J111_9ACTN</name>
<accession>A0A919J111</accession>
<proteinExistence type="predicted"/>
<dbReference type="Proteomes" id="UP000598174">
    <property type="component" value="Unassembled WGS sequence"/>
</dbReference>
<protein>
    <submittedName>
        <fullName evidence="2">Uncharacterized protein</fullName>
    </submittedName>
</protein>